<evidence type="ECO:0000313" key="1">
    <source>
        <dbReference type="EMBL" id="MBA4626227.1"/>
    </source>
</evidence>
<sequence>MVMFSTSISLSFGCWLEEADSTSAAMVSLGHVWDDTVNAPSSGRVSMWQAPPVLQSPPLKWTGAKVRKNTWVLLVFTSLLIQSKTVSSDLRYAPSTVIFILISVPT</sequence>
<organism evidence="1">
    <name type="scientific">Opuntia streptacantha</name>
    <name type="common">Prickly pear cactus</name>
    <name type="synonym">Opuntia cardona</name>
    <dbReference type="NCBI Taxonomy" id="393608"/>
    <lineage>
        <taxon>Eukaryota</taxon>
        <taxon>Viridiplantae</taxon>
        <taxon>Streptophyta</taxon>
        <taxon>Embryophyta</taxon>
        <taxon>Tracheophyta</taxon>
        <taxon>Spermatophyta</taxon>
        <taxon>Magnoliopsida</taxon>
        <taxon>eudicotyledons</taxon>
        <taxon>Gunneridae</taxon>
        <taxon>Pentapetalae</taxon>
        <taxon>Caryophyllales</taxon>
        <taxon>Cactineae</taxon>
        <taxon>Cactaceae</taxon>
        <taxon>Opuntioideae</taxon>
        <taxon>Opuntia</taxon>
    </lineage>
</organism>
<accession>A0A7C9CV28</accession>
<dbReference type="AlphaFoldDB" id="A0A7C9CV28"/>
<proteinExistence type="predicted"/>
<dbReference type="EMBL" id="GISG01055544">
    <property type="protein sequence ID" value="MBA4626227.1"/>
    <property type="molecule type" value="Transcribed_RNA"/>
</dbReference>
<protein>
    <submittedName>
        <fullName evidence="1">Uncharacterized protein</fullName>
    </submittedName>
</protein>
<reference evidence="1" key="2">
    <citation type="submission" date="2020-07" db="EMBL/GenBank/DDBJ databases">
        <authorList>
            <person name="Vera ALvarez R."/>
            <person name="Arias-Moreno D.M."/>
            <person name="Jimenez-Jacinto V."/>
            <person name="Jimenez-Bremont J.F."/>
            <person name="Swaminathan K."/>
            <person name="Moose S.P."/>
            <person name="Guerrero-Gonzalez M.L."/>
            <person name="Marino-Ramirez L."/>
            <person name="Landsman D."/>
            <person name="Rodriguez-Kessler M."/>
            <person name="Delgado-Sanchez P."/>
        </authorList>
    </citation>
    <scope>NUCLEOTIDE SEQUENCE</scope>
    <source>
        <tissue evidence="1">Cladode</tissue>
    </source>
</reference>
<reference evidence="1" key="1">
    <citation type="journal article" date="2013" name="J. Plant Res.">
        <title>Effect of fungi and light on seed germination of three Opuntia species from semiarid lands of central Mexico.</title>
        <authorList>
            <person name="Delgado-Sanchez P."/>
            <person name="Jimenez-Bremont J.F."/>
            <person name="Guerrero-Gonzalez Mde L."/>
            <person name="Flores J."/>
        </authorList>
    </citation>
    <scope>NUCLEOTIDE SEQUENCE</scope>
    <source>
        <tissue evidence="1">Cladode</tissue>
    </source>
</reference>
<name>A0A7C9CV28_OPUST</name>